<dbReference type="SUPFAM" id="SSF52206">
    <property type="entry name" value="Hypothetical protein MTH538"/>
    <property type="match status" value="1"/>
</dbReference>
<name>A0ABD5WBZ7_9EURY</name>
<evidence type="ECO:0000313" key="2">
    <source>
        <dbReference type="EMBL" id="MFC7070601.1"/>
    </source>
</evidence>
<protein>
    <submittedName>
        <fullName evidence="2">TIR domain-containing protein</fullName>
    </submittedName>
</protein>
<evidence type="ECO:0000313" key="3">
    <source>
        <dbReference type="Proteomes" id="UP001596461"/>
    </source>
</evidence>
<comment type="caution">
    <text evidence="2">The sequence shown here is derived from an EMBL/GenBank/DDBJ whole genome shotgun (WGS) entry which is preliminary data.</text>
</comment>
<gene>
    <name evidence="2" type="ORF">ACFQL9_13185</name>
</gene>
<dbReference type="Proteomes" id="UP001596461">
    <property type="component" value="Unassembled WGS sequence"/>
</dbReference>
<dbReference type="EMBL" id="JBHTAH010000012">
    <property type="protein sequence ID" value="MFC7070601.1"/>
    <property type="molecule type" value="Genomic_DNA"/>
</dbReference>
<sequence>MTWTHAIRQAERSNSPVSVAKNEVTGIPRRFEKQGLGVEGLWGVYTQRDGTTTITIREYLHKYQVETSPSDNGGPTDQVVPRNKGIDLGGLQQTAGSNQALSKTQAAAGTAAAGGLGFVGWLLYEALSGSKEPQSPDPKTAHRVFVSHSWTYEDQYAEITDLLNDARGFEYFDHSVSSDEPLDARLPEHLRKKFRDQIQGSSVVLITAGMYVTESQAIQDEIDIAAEMDKPIIGVIPEGNQRVPTLVRDHADELVTLDRREIQDAIEEHSQ</sequence>
<proteinExistence type="predicted"/>
<feature type="domain" description="Thoeris protein ThsB TIR-like" evidence="1">
    <location>
        <begin position="145"/>
        <end position="241"/>
    </location>
</feature>
<reference evidence="2 3" key="1">
    <citation type="journal article" date="2019" name="Int. J. Syst. Evol. Microbiol.">
        <title>The Global Catalogue of Microorganisms (GCM) 10K type strain sequencing project: providing services to taxonomists for standard genome sequencing and annotation.</title>
        <authorList>
            <consortium name="The Broad Institute Genomics Platform"/>
            <consortium name="The Broad Institute Genome Sequencing Center for Infectious Disease"/>
            <person name="Wu L."/>
            <person name="Ma J."/>
        </authorList>
    </citation>
    <scope>NUCLEOTIDE SEQUENCE [LARGE SCALE GENOMIC DNA]</scope>
    <source>
        <strain evidence="2 3">DT31</strain>
    </source>
</reference>
<dbReference type="Gene3D" id="3.40.50.9200">
    <property type="entry name" value="Hypothetical protein MTH538"/>
    <property type="match status" value="1"/>
</dbReference>
<organism evidence="2 3">
    <name type="scientific">Halobaculum lipolyticum</name>
    <dbReference type="NCBI Taxonomy" id="3032001"/>
    <lineage>
        <taxon>Archaea</taxon>
        <taxon>Methanobacteriati</taxon>
        <taxon>Methanobacteriota</taxon>
        <taxon>Stenosarchaea group</taxon>
        <taxon>Halobacteria</taxon>
        <taxon>Halobacteriales</taxon>
        <taxon>Haloferacaceae</taxon>
        <taxon>Halobaculum</taxon>
    </lineage>
</organism>
<dbReference type="AlphaFoldDB" id="A0ABD5WBZ7"/>
<dbReference type="RefSeq" id="WP_390210828.1">
    <property type="nucleotide sequence ID" value="NZ_JBHTAH010000012.1"/>
</dbReference>
<accession>A0ABD5WBZ7</accession>
<dbReference type="InterPro" id="IPR015032">
    <property type="entry name" value="ThsB__TIR-like_domain"/>
</dbReference>
<dbReference type="Pfam" id="PF08937">
    <property type="entry name" value="ThsB_TIR"/>
    <property type="match status" value="1"/>
</dbReference>
<keyword evidence="3" id="KW-1185">Reference proteome</keyword>
<dbReference type="InterPro" id="IPR036490">
    <property type="entry name" value="ThsB_TIR-like_sf"/>
</dbReference>
<evidence type="ECO:0000259" key="1">
    <source>
        <dbReference type="Pfam" id="PF08937"/>
    </source>
</evidence>